<keyword evidence="2" id="KW-1185">Reference proteome</keyword>
<name>A0ABV8FK40_9ACTN</name>
<dbReference type="Proteomes" id="UP001595847">
    <property type="component" value="Unassembled WGS sequence"/>
</dbReference>
<evidence type="ECO:0000313" key="1">
    <source>
        <dbReference type="EMBL" id="MFC3995729.1"/>
    </source>
</evidence>
<evidence type="ECO:0000313" key="2">
    <source>
        <dbReference type="Proteomes" id="UP001595847"/>
    </source>
</evidence>
<proteinExistence type="predicted"/>
<dbReference type="RefSeq" id="WP_378531081.1">
    <property type="nucleotide sequence ID" value="NZ_JBHSBH010000004.1"/>
</dbReference>
<dbReference type="EMBL" id="JBHSBH010000004">
    <property type="protein sequence ID" value="MFC3995729.1"/>
    <property type="molecule type" value="Genomic_DNA"/>
</dbReference>
<comment type="caution">
    <text evidence="1">The sequence shown here is derived from an EMBL/GenBank/DDBJ whole genome shotgun (WGS) entry which is preliminary data.</text>
</comment>
<accession>A0ABV8FK40</accession>
<protein>
    <submittedName>
        <fullName evidence="1">Uncharacterized protein</fullName>
    </submittedName>
</protein>
<sequence>MHYHGFMWRGPEEQRARHRAASHIDGPGFRSSDIPPIKTCWWLRRPAHAVRGTWDDADGAVGWMAGQYADISDVLRDPEPFWKPDERRREAAIRDLSDGRDVAWGYLLDDGERAFIATVCCSPNAWEDIRCPLASDPA</sequence>
<gene>
    <name evidence="1" type="ORF">ACFOVU_07375</name>
</gene>
<reference evidence="2" key="1">
    <citation type="journal article" date="2019" name="Int. J. Syst. Evol. Microbiol.">
        <title>The Global Catalogue of Microorganisms (GCM) 10K type strain sequencing project: providing services to taxonomists for standard genome sequencing and annotation.</title>
        <authorList>
            <consortium name="The Broad Institute Genomics Platform"/>
            <consortium name="The Broad Institute Genome Sequencing Center for Infectious Disease"/>
            <person name="Wu L."/>
            <person name="Ma J."/>
        </authorList>
    </citation>
    <scope>NUCLEOTIDE SEQUENCE [LARGE SCALE GENOMIC DNA]</scope>
    <source>
        <strain evidence="2">TBRC 1826</strain>
    </source>
</reference>
<organism evidence="1 2">
    <name type="scientific">Nocardiopsis sediminis</name>
    <dbReference type="NCBI Taxonomy" id="1778267"/>
    <lineage>
        <taxon>Bacteria</taxon>
        <taxon>Bacillati</taxon>
        <taxon>Actinomycetota</taxon>
        <taxon>Actinomycetes</taxon>
        <taxon>Streptosporangiales</taxon>
        <taxon>Nocardiopsidaceae</taxon>
        <taxon>Nocardiopsis</taxon>
    </lineage>
</organism>